<dbReference type="Gene3D" id="3.40.50.12780">
    <property type="entry name" value="N-terminal domain of ligase-like"/>
    <property type="match status" value="1"/>
</dbReference>
<dbReference type="CDD" id="cd05936">
    <property type="entry name" value="FC-FACS_FadD_like"/>
    <property type="match status" value="1"/>
</dbReference>
<accession>A0ABV9ZI49</accession>
<dbReference type="Pfam" id="PF00501">
    <property type="entry name" value="AMP-binding"/>
    <property type="match status" value="1"/>
</dbReference>
<feature type="domain" description="AMP-binding enzyme C-terminal" evidence="2">
    <location>
        <begin position="419"/>
        <end position="494"/>
    </location>
</feature>
<dbReference type="PANTHER" id="PTHR43767:SF12">
    <property type="entry name" value="AMP-DEPENDENT SYNTHETASE AND LIGASE"/>
    <property type="match status" value="1"/>
</dbReference>
<name>A0ABV9ZI49_9PSEU</name>
<gene>
    <name evidence="3" type="ORF">ACFPK1_16425</name>
</gene>
<dbReference type="InterPro" id="IPR050237">
    <property type="entry name" value="ATP-dep_AMP-bd_enzyme"/>
</dbReference>
<organism evidence="3 4">
    <name type="scientific">Actinomycetospora rhizophila</name>
    <dbReference type="NCBI Taxonomy" id="1416876"/>
    <lineage>
        <taxon>Bacteria</taxon>
        <taxon>Bacillati</taxon>
        <taxon>Actinomycetota</taxon>
        <taxon>Actinomycetes</taxon>
        <taxon>Pseudonocardiales</taxon>
        <taxon>Pseudonocardiaceae</taxon>
        <taxon>Actinomycetospora</taxon>
    </lineage>
</organism>
<dbReference type="Gene3D" id="3.30.300.30">
    <property type="match status" value="1"/>
</dbReference>
<reference evidence="4" key="1">
    <citation type="journal article" date="2019" name="Int. J. Syst. Evol. Microbiol.">
        <title>The Global Catalogue of Microorganisms (GCM) 10K type strain sequencing project: providing services to taxonomists for standard genome sequencing and annotation.</title>
        <authorList>
            <consortium name="The Broad Institute Genomics Platform"/>
            <consortium name="The Broad Institute Genome Sequencing Center for Infectious Disease"/>
            <person name="Wu L."/>
            <person name="Ma J."/>
        </authorList>
    </citation>
    <scope>NUCLEOTIDE SEQUENCE [LARGE SCALE GENOMIC DNA]</scope>
    <source>
        <strain evidence="4">XZYJ18</strain>
    </source>
</reference>
<sequence>MSLNLAVLLRESARRHPHRTAIIADERRMSWAELDAAADRLAEGLRLHGLGPGDTVALQLPNVPEFPIAWFGILKAGLVAVPMNVLIADREIAAVLADSGARTLLTWTGCADEAAAAAAEVGLDAVFVLGDGPGRPFDELLAHPPIDRDGVLVPRDPGDVAAVVYTAGTTGRPRGAELTHFQLFMNADTPGRVLGIREDDVVLVALPLSGVFALSGQLDVCTRFGATMSLVPRFEAGRVLEVMERDEVTVFEGVPTMYVSLLEHPDRTKRDLRRLRVGISGGDHLPAGVLDAAERAFGIVVLEGYGLSETASSATVNSSAEDRRVYSVGKPLYGVDVQVRDTDGRRLPDGIDHVGELVVRGVNVMRGYRGNPEATAATLVDGWLRTGDRGYIDQDGYVFVVGRTSELIIRGGYNIHPHEVEEVLYTHPAVRDAAVIGVPDPRLGQEVHAVVALHPGASADEQELIDYVRERLSSYQYPRSVEFRDELPVGANGKVLKRAL</sequence>
<evidence type="ECO:0000259" key="2">
    <source>
        <dbReference type="Pfam" id="PF13193"/>
    </source>
</evidence>
<dbReference type="InterPro" id="IPR020845">
    <property type="entry name" value="AMP-binding_CS"/>
</dbReference>
<proteinExistence type="predicted"/>
<dbReference type="InterPro" id="IPR042099">
    <property type="entry name" value="ANL_N_sf"/>
</dbReference>
<evidence type="ECO:0000313" key="4">
    <source>
        <dbReference type="Proteomes" id="UP001596175"/>
    </source>
</evidence>
<dbReference type="InterPro" id="IPR025110">
    <property type="entry name" value="AMP-bd_C"/>
</dbReference>
<feature type="domain" description="AMP-dependent synthetase/ligase" evidence="1">
    <location>
        <begin position="9"/>
        <end position="368"/>
    </location>
</feature>
<dbReference type="PANTHER" id="PTHR43767">
    <property type="entry name" value="LONG-CHAIN-FATTY-ACID--COA LIGASE"/>
    <property type="match status" value="1"/>
</dbReference>
<dbReference type="EMBL" id="JBHSKG010000008">
    <property type="protein sequence ID" value="MFC5139828.1"/>
    <property type="molecule type" value="Genomic_DNA"/>
</dbReference>
<protein>
    <submittedName>
        <fullName evidence="3">Long-chain fatty acid--CoA ligase</fullName>
    </submittedName>
</protein>
<comment type="caution">
    <text evidence="3">The sequence shown here is derived from an EMBL/GenBank/DDBJ whole genome shotgun (WGS) entry which is preliminary data.</text>
</comment>
<evidence type="ECO:0000313" key="3">
    <source>
        <dbReference type="EMBL" id="MFC5139828.1"/>
    </source>
</evidence>
<dbReference type="PROSITE" id="PS00455">
    <property type="entry name" value="AMP_BINDING"/>
    <property type="match status" value="1"/>
</dbReference>
<dbReference type="Pfam" id="PF13193">
    <property type="entry name" value="AMP-binding_C"/>
    <property type="match status" value="1"/>
</dbReference>
<keyword evidence="4" id="KW-1185">Reference proteome</keyword>
<dbReference type="GO" id="GO:0016874">
    <property type="term" value="F:ligase activity"/>
    <property type="evidence" value="ECO:0007669"/>
    <property type="project" value="UniProtKB-KW"/>
</dbReference>
<dbReference type="InterPro" id="IPR000873">
    <property type="entry name" value="AMP-dep_synth/lig_dom"/>
</dbReference>
<dbReference type="Proteomes" id="UP001596175">
    <property type="component" value="Unassembled WGS sequence"/>
</dbReference>
<dbReference type="RefSeq" id="WP_378022010.1">
    <property type="nucleotide sequence ID" value="NZ_JBHSKG010000008.1"/>
</dbReference>
<dbReference type="SUPFAM" id="SSF56801">
    <property type="entry name" value="Acetyl-CoA synthetase-like"/>
    <property type="match status" value="1"/>
</dbReference>
<keyword evidence="3" id="KW-0436">Ligase</keyword>
<evidence type="ECO:0000259" key="1">
    <source>
        <dbReference type="Pfam" id="PF00501"/>
    </source>
</evidence>
<dbReference type="InterPro" id="IPR045851">
    <property type="entry name" value="AMP-bd_C_sf"/>
</dbReference>